<evidence type="ECO:0000313" key="4">
    <source>
        <dbReference type="EMBL" id="QDT14098.1"/>
    </source>
</evidence>
<evidence type="ECO:0000259" key="3">
    <source>
        <dbReference type="Pfam" id="PF13144"/>
    </source>
</evidence>
<dbReference type="InterPro" id="IPR039246">
    <property type="entry name" value="Flagellar_FlgA"/>
</dbReference>
<dbReference type="GO" id="GO:0044780">
    <property type="term" value="P:bacterial-type flagellum assembly"/>
    <property type="evidence" value="ECO:0007669"/>
    <property type="project" value="InterPro"/>
</dbReference>
<dbReference type="KEGG" id="acaf:CA12_01660"/>
<keyword evidence="2" id="KW-0732">Signal</keyword>
<sequence length="392" mass="40316" precursor="true">MALTRMMNRTTAAALTLCAALACCAPAPAGVTVTLKARAAAVDSVVRVGDVAEVTADGPADAPAAARLRTVPLAPAPVEGNTTTLSAATVRDRALAGGFAVMLTGAKAVVLSAPRTTGGEPADNRPASPGDRAYGEKFVTAAASRALARAGVEGVRIEVALAPEAARILARHRPDGCDLSGLAPTPSVVQTVTLRWLDRLENVVTVEAAVRLDPPRLVPVLTEPIPRGAPITADHVAWRPETAVAGSGGAAAPIRLAGAVQPTAPWPSTTDFVGRLPTGEAIRDLPVGAVVESDDLRQTPLVRANQTVRVESRVGGITVSRDLKATRNGLLGQTIPMSDPDGPAYGDRTRIYARVVGNRRAVLVGEAAESPAYATTPQFDSTPHFDPAGGPR</sequence>
<dbReference type="Pfam" id="PF13144">
    <property type="entry name" value="ChapFlgA"/>
    <property type="match status" value="1"/>
</dbReference>
<dbReference type="InterPro" id="IPR017585">
    <property type="entry name" value="SAF_FlgA"/>
</dbReference>
<feature type="chain" id="PRO_5021733610" description="Flagella basal body P-ring formation protein FlgA SAF domain-containing protein" evidence="2">
    <location>
        <begin position="30"/>
        <end position="392"/>
    </location>
</feature>
<evidence type="ECO:0000313" key="5">
    <source>
        <dbReference type="Proteomes" id="UP000318741"/>
    </source>
</evidence>
<keyword evidence="5" id="KW-1185">Reference proteome</keyword>
<evidence type="ECO:0000256" key="1">
    <source>
        <dbReference type="SAM" id="MobiDB-lite"/>
    </source>
</evidence>
<dbReference type="AlphaFoldDB" id="A0A517P3Y0"/>
<feature type="region of interest" description="Disordered" evidence="1">
    <location>
        <begin position="369"/>
        <end position="392"/>
    </location>
</feature>
<proteinExistence type="predicted"/>
<dbReference type="EMBL" id="CP036265">
    <property type="protein sequence ID" value="QDT14098.1"/>
    <property type="molecule type" value="Genomic_DNA"/>
</dbReference>
<feature type="domain" description="Flagella basal body P-ring formation protein FlgA SAF" evidence="3">
    <location>
        <begin position="280"/>
        <end position="335"/>
    </location>
</feature>
<protein>
    <recommendedName>
        <fullName evidence="3">Flagella basal body P-ring formation protein FlgA SAF domain-containing protein</fullName>
    </recommendedName>
</protein>
<feature type="signal peptide" evidence="2">
    <location>
        <begin position="1"/>
        <end position="29"/>
    </location>
</feature>
<organism evidence="4 5">
    <name type="scientific">Alienimonas californiensis</name>
    <dbReference type="NCBI Taxonomy" id="2527989"/>
    <lineage>
        <taxon>Bacteria</taxon>
        <taxon>Pseudomonadati</taxon>
        <taxon>Planctomycetota</taxon>
        <taxon>Planctomycetia</taxon>
        <taxon>Planctomycetales</taxon>
        <taxon>Planctomycetaceae</taxon>
        <taxon>Alienimonas</taxon>
    </lineage>
</organism>
<dbReference type="Proteomes" id="UP000318741">
    <property type="component" value="Chromosome"/>
</dbReference>
<evidence type="ECO:0000256" key="2">
    <source>
        <dbReference type="SAM" id="SignalP"/>
    </source>
</evidence>
<dbReference type="PANTHER" id="PTHR36307:SF1">
    <property type="entry name" value="FLAGELLA BASAL BODY P-RING FORMATION PROTEIN FLGA"/>
    <property type="match status" value="1"/>
</dbReference>
<dbReference type="PANTHER" id="PTHR36307">
    <property type="entry name" value="FLAGELLA BASAL BODY P-RING FORMATION PROTEIN FLGA"/>
    <property type="match status" value="1"/>
</dbReference>
<accession>A0A517P3Y0</accession>
<reference evidence="4 5" key="1">
    <citation type="submission" date="2019-02" db="EMBL/GenBank/DDBJ databases">
        <title>Deep-cultivation of Planctomycetes and their phenomic and genomic characterization uncovers novel biology.</title>
        <authorList>
            <person name="Wiegand S."/>
            <person name="Jogler M."/>
            <person name="Boedeker C."/>
            <person name="Pinto D."/>
            <person name="Vollmers J."/>
            <person name="Rivas-Marin E."/>
            <person name="Kohn T."/>
            <person name="Peeters S.H."/>
            <person name="Heuer A."/>
            <person name="Rast P."/>
            <person name="Oberbeckmann S."/>
            <person name="Bunk B."/>
            <person name="Jeske O."/>
            <person name="Meyerdierks A."/>
            <person name="Storesund J.E."/>
            <person name="Kallscheuer N."/>
            <person name="Luecker S."/>
            <person name="Lage O.M."/>
            <person name="Pohl T."/>
            <person name="Merkel B.J."/>
            <person name="Hornburger P."/>
            <person name="Mueller R.-W."/>
            <person name="Bruemmer F."/>
            <person name="Labrenz M."/>
            <person name="Spormann A.M."/>
            <person name="Op den Camp H."/>
            <person name="Overmann J."/>
            <person name="Amann R."/>
            <person name="Jetten M.S.M."/>
            <person name="Mascher T."/>
            <person name="Medema M.H."/>
            <person name="Devos D.P."/>
            <person name="Kaster A.-K."/>
            <person name="Ovreas L."/>
            <person name="Rohde M."/>
            <person name="Galperin M.Y."/>
            <person name="Jogler C."/>
        </authorList>
    </citation>
    <scope>NUCLEOTIDE SEQUENCE [LARGE SCALE GENOMIC DNA]</scope>
    <source>
        <strain evidence="4 5">CA12</strain>
    </source>
</reference>
<name>A0A517P3Y0_9PLAN</name>
<gene>
    <name evidence="4" type="ORF">CA12_01660</name>
</gene>
<dbReference type="PROSITE" id="PS51257">
    <property type="entry name" value="PROKAR_LIPOPROTEIN"/>
    <property type="match status" value="1"/>
</dbReference>
<dbReference type="RefSeq" id="WP_145356701.1">
    <property type="nucleotide sequence ID" value="NZ_CP036265.1"/>
</dbReference>